<proteinExistence type="predicted"/>
<protein>
    <submittedName>
        <fullName evidence="1">Uncharacterized protein</fullName>
    </submittedName>
</protein>
<keyword evidence="2" id="KW-1185">Reference proteome</keyword>
<gene>
    <name evidence="1" type="ORF">HUK65_13495</name>
</gene>
<dbReference type="RefSeq" id="WP_179906803.1">
    <property type="nucleotide sequence ID" value="NZ_JACBXS010000030.1"/>
</dbReference>
<reference evidence="1 2" key="1">
    <citation type="journal article" date="2000" name="Arch. Microbiol.">
        <title>Rhodobaca bogoriensis gen. nov. and sp. nov., an alkaliphilic purple nonsulfur bacterium from African Rift Valley soda lakes.</title>
        <authorList>
            <person name="Milford A.D."/>
            <person name="Achenbach L.A."/>
            <person name="Jung D.O."/>
            <person name="Madigan M.T."/>
        </authorList>
    </citation>
    <scope>NUCLEOTIDE SEQUENCE [LARGE SCALE GENOMIC DNA]</scope>
    <source>
        <strain evidence="1 2">2376</strain>
    </source>
</reference>
<comment type="caution">
    <text evidence="1">The sequence shown here is derived from an EMBL/GenBank/DDBJ whole genome shotgun (WGS) entry which is preliminary data.</text>
</comment>
<name>A0A7Z0I148_9RHOB</name>
<organism evidence="1 2">
    <name type="scientific">Rhabdonatronobacter sediminivivens</name>
    <dbReference type="NCBI Taxonomy" id="2743469"/>
    <lineage>
        <taxon>Bacteria</taxon>
        <taxon>Pseudomonadati</taxon>
        <taxon>Pseudomonadota</taxon>
        <taxon>Alphaproteobacteria</taxon>
        <taxon>Rhodobacterales</taxon>
        <taxon>Paracoccaceae</taxon>
        <taxon>Rhabdonatronobacter</taxon>
    </lineage>
</organism>
<evidence type="ECO:0000313" key="2">
    <source>
        <dbReference type="Proteomes" id="UP000529417"/>
    </source>
</evidence>
<dbReference type="Proteomes" id="UP000529417">
    <property type="component" value="Unassembled WGS sequence"/>
</dbReference>
<evidence type="ECO:0000313" key="1">
    <source>
        <dbReference type="EMBL" id="NYS26004.1"/>
    </source>
</evidence>
<dbReference type="EMBL" id="JACBXS010000030">
    <property type="protein sequence ID" value="NYS26004.1"/>
    <property type="molecule type" value="Genomic_DNA"/>
</dbReference>
<accession>A0A7Z0I148</accession>
<dbReference type="AlphaFoldDB" id="A0A7Z0I148"/>
<sequence>MDRTGDWRLVPACDLSFSRGPGGKNTLLIAGEARRPGRAQIDAVAAKAEIRLKRAAETVEKVDGVVAECERHAQETEVPSGLLSHIAESLVIVRCW</sequence>